<comment type="caution">
    <text evidence="1">The sequence shown here is derived from an EMBL/GenBank/DDBJ whole genome shotgun (WGS) entry which is preliminary data.</text>
</comment>
<evidence type="ECO:0000313" key="1">
    <source>
        <dbReference type="EMBL" id="MBM7703507.1"/>
    </source>
</evidence>
<keyword evidence="2" id="KW-1185">Reference proteome</keyword>
<dbReference type="Proteomes" id="UP000809829">
    <property type="component" value="Unassembled WGS sequence"/>
</dbReference>
<accession>A0ABS2QWZ0</accession>
<gene>
    <name evidence="1" type="ORF">JOC83_002356</name>
</gene>
<dbReference type="SUPFAM" id="SSF101386">
    <property type="entry name" value="all-alpha NTP pyrophosphatases"/>
    <property type="match status" value="1"/>
</dbReference>
<dbReference type="EMBL" id="JAFBFC010000004">
    <property type="protein sequence ID" value="MBM7703507.1"/>
    <property type="molecule type" value="Genomic_DNA"/>
</dbReference>
<dbReference type="InterPro" id="IPR038735">
    <property type="entry name" value="MSMEG_1276-like_NTP-PPase_dom"/>
</dbReference>
<reference evidence="1 2" key="1">
    <citation type="submission" date="2021-01" db="EMBL/GenBank/DDBJ databases">
        <title>Genomic Encyclopedia of Type Strains, Phase IV (KMG-IV): sequencing the most valuable type-strain genomes for metagenomic binning, comparative biology and taxonomic classification.</title>
        <authorList>
            <person name="Goeker M."/>
        </authorList>
    </citation>
    <scope>NUCLEOTIDE SEQUENCE [LARGE SCALE GENOMIC DNA]</scope>
    <source>
        <strain evidence="1 2">DSM 104297</strain>
    </source>
</reference>
<proteinExistence type="predicted"/>
<dbReference type="RefSeq" id="WP_205187424.1">
    <property type="nucleotide sequence ID" value="NZ_JAFBFC010000004.1"/>
</dbReference>
<dbReference type="CDD" id="cd11532">
    <property type="entry name" value="NTP-PPase_COG4997"/>
    <property type="match status" value="1"/>
</dbReference>
<protein>
    <submittedName>
        <fullName evidence="1">House-cleaning noncanonical NTP pyrophosphatase (MazG superfamily)</fullName>
    </submittedName>
</protein>
<organism evidence="1 2">
    <name type="scientific">Priestia iocasae</name>
    <dbReference type="NCBI Taxonomy" id="2291674"/>
    <lineage>
        <taxon>Bacteria</taxon>
        <taxon>Bacillati</taxon>
        <taxon>Bacillota</taxon>
        <taxon>Bacilli</taxon>
        <taxon>Bacillales</taxon>
        <taxon>Bacillaceae</taxon>
        <taxon>Priestia</taxon>
    </lineage>
</organism>
<sequence length="108" mass="12412">MPTYNKLVRDHIPEIIEQTGKAYKTVILTEAAYILELKKKAQEELKEYLESQNDEEAIEELADLLEVVHALAKVHGSSIEKIESIRQKKAETRGGFQDRIFLIDVDDE</sequence>
<name>A0ABS2QWZ0_9BACI</name>
<evidence type="ECO:0000313" key="2">
    <source>
        <dbReference type="Proteomes" id="UP000809829"/>
    </source>
</evidence>